<dbReference type="CDD" id="cd00291">
    <property type="entry name" value="SirA_YedF_YeeD"/>
    <property type="match status" value="1"/>
</dbReference>
<dbReference type="GO" id="GO:0016740">
    <property type="term" value="F:transferase activity"/>
    <property type="evidence" value="ECO:0007669"/>
    <property type="project" value="UniProtKB-KW"/>
</dbReference>
<evidence type="ECO:0000313" key="3">
    <source>
        <dbReference type="EMBL" id="GBG13792.1"/>
    </source>
</evidence>
<dbReference type="Proteomes" id="UP000245081">
    <property type="component" value="Unassembled WGS sequence"/>
</dbReference>
<dbReference type="SUPFAM" id="SSF64307">
    <property type="entry name" value="SirA-like"/>
    <property type="match status" value="1"/>
</dbReference>
<dbReference type="AlphaFoldDB" id="A0A2R5F673"/>
<evidence type="ECO:0000259" key="2">
    <source>
        <dbReference type="PROSITE" id="PS01148"/>
    </source>
</evidence>
<evidence type="ECO:0000313" key="4">
    <source>
        <dbReference type="Proteomes" id="UP000245081"/>
    </source>
</evidence>
<dbReference type="EC" id="2.8.1.-" evidence="3"/>
<proteinExistence type="inferred from homology"/>
<accession>A0A2R5F673</accession>
<comment type="caution">
    <text evidence="3">The sequence shown here is derived from an EMBL/GenBank/DDBJ whole genome shotgun (WGS) entry which is preliminary data.</text>
</comment>
<evidence type="ECO:0000256" key="1">
    <source>
        <dbReference type="ARBA" id="ARBA00008984"/>
    </source>
</evidence>
<dbReference type="PANTHER" id="PTHR33279">
    <property type="entry name" value="SULFUR CARRIER PROTEIN YEDF-RELATED"/>
    <property type="match status" value="1"/>
</dbReference>
<feature type="domain" description="UPF0033" evidence="2">
    <location>
        <begin position="14"/>
        <end position="38"/>
    </location>
</feature>
<reference evidence="3 4" key="1">
    <citation type="journal article" date="2018" name="Environ. Microbiol.">
        <title>Isolation and genomic characterization of Novimethylophilus kurashikiensis gen. nov. sp. nov., a new lanthanide-dependent methylotrophic species of Methylophilaceae.</title>
        <authorList>
            <person name="Lv H."/>
            <person name="Sahin N."/>
            <person name="Tani A."/>
        </authorList>
    </citation>
    <scope>NUCLEOTIDE SEQUENCE [LARGE SCALE GENOMIC DNA]</scope>
    <source>
        <strain evidence="3 4">La2-4</strain>
    </source>
</reference>
<keyword evidence="3" id="KW-0808">Transferase</keyword>
<keyword evidence="4" id="KW-1185">Reference proteome</keyword>
<dbReference type="Pfam" id="PF01206">
    <property type="entry name" value="TusA"/>
    <property type="match status" value="1"/>
</dbReference>
<dbReference type="EMBL" id="BDOQ01000003">
    <property type="protein sequence ID" value="GBG13792.1"/>
    <property type="molecule type" value="Genomic_DNA"/>
</dbReference>
<gene>
    <name evidence="3" type="primary">tusA</name>
    <name evidence="3" type="ORF">NMK_1343</name>
</gene>
<dbReference type="InterPro" id="IPR001455">
    <property type="entry name" value="TusA-like"/>
</dbReference>
<dbReference type="Gene3D" id="3.30.110.40">
    <property type="entry name" value="TusA-like domain"/>
    <property type="match status" value="1"/>
</dbReference>
<dbReference type="RefSeq" id="WP_227871396.1">
    <property type="nucleotide sequence ID" value="NZ_BDOQ01000003.1"/>
</dbReference>
<comment type="similarity">
    <text evidence="1">Belongs to the sulfur carrier protein TusA family.</text>
</comment>
<dbReference type="PANTHER" id="PTHR33279:SF2">
    <property type="entry name" value="SULFUR CARRIER PROTEIN TUSA"/>
    <property type="match status" value="1"/>
</dbReference>
<organism evidence="3 4">
    <name type="scientific">Novimethylophilus kurashikiensis</name>
    <dbReference type="NCBI Taxonomy" id="1825523"/>
    <lineage>
        <taxon>Bacteria</taxon>
        <taxon>Pseudomonadati</taxon>
        <taxon>Pseudomonadota</taxon>
        <taxon>Betaproteobacteria</taxon>
        <taxon>Nitrosomonadales</taxon>
        <taxon>Methylophilaceae</taxon>
        <taxon>Novimethylophilus</taxon>
    </lineage>
</organism>
<name>A0A2R5F673_9PROT</name>
<sequence>MTSTAALINFDRELDVRGQSCPLPIISARKALDALTVGQVLKVRTTDKGSTTDFPAFVQQTALALDAFAEVDGEYHFYIRKP</sequence>
<protein>
    <submittedName>
        <fullName evidence="3">tRNA 2-thiouridine synthesizing protein A</fullName>
        <ecNumber evidence="3">2.8.1.-</ecNumber>
    </submittedName>
</protein>
<dbReference type="PROSITE" id="PS01148">
    <property type="entry name" value="UPF0033"/>
    <property type="match status" value="1"/>
</dbReference>
<dbReference type="InterPro" id="IPR036868">
    <property type="entry name" value="TusA-like_sf"/>
</dbReference>